<dbReference type="EMBL" id="JBFXLT010000176">
    <property type="protein sequence ID" value="KAL2802553.1"/>
    <property type="molecule type" value="Genomic_DNA"/>
</dbReference>
<keyword evidence="3" id="KW-1185">Reference proteome</keyword>
<proteinExistence type="predicted"/>
<dbReference type="SUPFAM" id="SSF49899">
    <property type="entry name" value="Concanavalin A-like lectins/glucanases"/>
    <property type="match status" value="1"/>
</dbReference>
<reference evidence="2 3" key="1">
    <citation type="submission" date="2024-07" db="EMBL/GenBank/DDBJ databases">
        <title>Section-level genome sequencing and comparative genomics of Aspergillus sections Usti and Cavernicolus.</title>
        <authorList>
            <consortium name="Lawrence Berkeley National Laboratory"/>
            <person name="Nybo J.L."/>
            <person name="Vesth T.C."/>
            <person name="Theobald S."/>
            <person name="Frisvad J.C."/>
            <person name="Larsen T.O."/>
            <person name="Kjaerboelling I."/>
            <person name="Rothschild-Mancinelli K."/>
            <person name="Lyhne E.K."/>
            <person name="Kogle M.E."/>
            <person name="Barry K."/>
            <person name="Clum A."/>
            <person name="Na H."/>
            <person name="Ledsgaard L."/>
            <person name="Lin J."/>
            <person name="Lipzen A."/>
            <person name="Kuo A."/>
            <person name="Riley R."/>
            <person name="Mondo S."/>
            <person name="Labutti K."/>
            <person name="Haridas S."/>
            <person name="Pangalinan J."/>
            <person name="Salamov A.A."/>
            <person name="Simmons B.A."/>
            <person name="Magnuson J.K."/>
            <person name="Chen J."/>
            <person name="Drula E."/>
            <person name="Henrissat B."/>
            <person name="Wiebenga A."/>
            <person name="Lubbers R.J."/>
            <person name="Gomes A.C."/>
            <person name="Makela M.R."/>
            <person name="Stajich J."/>
            <person name="Grigoriev I.V."/>
            <person name="Mortensen U.H."/>
            <person name="De Vries R.P."/>
            <person name="Baker S.E."/>
            <person name="Andersen M.R."/>
        </authorList>
    </citation>
    <scope>NUCLEOTIDE SEQUENCE [LARGE SCALE GENOMIC DNA]</scope>
    <source>
        <strain evidence="2 3">CBS 588.65</strain>
    </source>
</reference>
<dbReference type="InterPro" id="IPR041542">
    <property type="entry name" value="GH43_C2"/>
</dbReference>
<protein>
    <recommendedName>
        <fullName evidence="1">Beta-xylosidase C-terminal Concanavalin A-like domain-containing protein</fullName>
    </recommendedName>
</protein>
<evidence type="ECO:0000313" key="2">
    <source>
        <dbReference type="EMBL" id="KAL2802553.1"/>
    </source>
</evidence>
<name>A0ABR4GU01_9EURO</name>
<gene>
    <name evidence="2" type="ORF">BJX63DRAFT_437773</name>
</gene>
<dbReference type="Pfam" id="PF17851">
    <property type="entry name" value="GH43_C2"/>
    <property type="match status" value="1"/>
</dbReference>
<evidence type="ECO:0000259" key="1">
    <source>
        <dbReference type="Pfam" id="PF17851"/>
    </source>
</evidence>
<organism evidence="2 3">
    <name type="scientific">Aspergillus granulosus</name>
    <dbReference type="NCBI Taxonomy" id="176169"/>
    <lineage>
        <taxon>Eukaryota</taxon>
        <taxon>Fungi</taxon>
        <taxon>Dikarya</taxon>
        <taxon>Ascomycota</taxon>
        <taxon>Pezizomycotina</taxon>
        <taxon>Eurotiomycetes</taxon>
        <taxon>Eurotiomycetidae</taxon>
        <taxon>Eurotiales</taxon>
        <taxon>Aspergillaceae</taxon>
        <taxon>Aspergillus</taxon>
        <taxon>Aspergillus subgen. Nidulantes</taxon>
    </lineage>
</organism>
<dbReference type="Proteomes" id="UP001610334">
    <property type="component" value="Unassembled WGS sequence"/>
</dbReference>
<evidence type="ECO:0000313" key="3">
    <source>
        <dbReference type="Proteomes" id="UP001610334"/>
    </source>
</evidence>
<accession>A0ABR4GU01</accession>
<dbReference type="Gene3D" id="2.60.120.200">
    <property type="match status" value="1"/>
</dbReference>
<sequence length="203" mass="22886">MSIPTPLRPHLDLVWIRDPDLDCYELIENGRVNQIIPFTRDIHDRVGPISFVGKRQRTLKGQETVVLRTAPHPLFAAKGVIAGLAYYKDEHRYARVVFDYTMSTIFVETKKAGEAAIIRVRTEGLTQEANIHFCIKHTETSLEFGYSARDLFRNGWNFIGTMDTLDLTDRDFTGPCIGVFSTARGAEMSDGVSVTLLDFSVNT</sequence>
<comment type="caution">
    <text evidence="2">The sequence shown here is derived from an EMBL/GenBank/DDBJ whole genome shotgun (WGS) entry which is preliminary data.</text>
</comment>
<dbReference type="InterPro" id="IPR013320">
    <property type="entry name" value="ConA-like_dom_sf"/>
</dbReference>
<feature type="domain" description="Beta-xylosidase C-terminal Concanavalin A-like" evidence="1">
    <location>
        <begin position="45"/>
        <end position="186"/>
    </location>
</feature>